<dbReference type="Proteomes" id="UP000785679">
    <property type="component" value="Unassembled WGS sequence"/>
</dbReference>
<evidence type="ECO:0000313" key="2">
    <source>
        <dbReference type="Proteomes" id="UP000785679"/>
    </source>
</evidence>
<reference evidence="1" key="1">
    <citation type="submission" date="2019-06" db="EMBL/GenBank/DDBJ databases">
        <authorList>
            <person name="Zheng W."/>
        </authorList>
    </citation>
    <scope>NUCLEOTIDE SEQUENCE</scope>
    <source>
        <strain evidence="1">QDHG01</strain>
    </source>
</reference>
<comment type="caution">
    <text evidence="1">The sequence shown here is derived from an EMBL/GenBank/DDBJ whole genome shotgun (WGS) entry which is preliminary data.</text>
</comment>
<evidence type="ECO:0000313" key="1">
    <source>
        <dbReference type="EMBL" id="TNV82883.1"/>
    </source>
</evidence>
<accession>A0A8J8NWJ3</accession>
<name>A0A8J8NWJ3_HALGN</name>
<dbReference type="EMBL" id="RRYP01004414">
    <property type="protein sequence ID" value="TNV82883.1"/>
    <property type="molecule type" value="Genomic_DNA"/>
</dbReference>
<keyword evidence="2" id="KW-1185">Reference proteome</keyword>
<proteinExistence type="predicted"/>
<sequence>MQFKHYPMYQGKRENVLLPSIKYSRFTQMKQMKKYPSNLSTNYQIRNCFLIDIDFSMMSIIKLNSKICAKIWNY</sequence>
<dbReference type="AlphaFoldDB" id="A0A8J8NWJ3"/>
<organism evidence="1 2">
    <name type="scientific">Halteria grandinella</name>
    <dbReference type="NCBI Taxonomy" id="5974"/>
    <lineage>
        <taxon>Eukaryota</taxon>
        <taxon>Sar</taxon>
        <taxon>Alveolata</taxon>
        <taxon>Ciliophora</taxon>
        <taxon>Intramacronucleata</taxon>
        <taxon>Spirotrichea</taxon>
        <taxon>Stichotrichia</taxon>
        <taxon>Sporadotrichida</taxon>
        <taxon>Halteriidae</taxon>
        <taxon>Halteria</taxon>
    </lineage>
</organism>
<gene>
    <name evidence="1" type="ORF">FGO68_gene5844</name>
</gene>
<protein>
    <submittedName>
        <fullName evidence="1">Uncharacterized protein</fullName>
    </submittedName>
</protein>